<dbReference type="AlphaFoldDB" id="A0A380Q3Q6"/>
<evidence type="ECO:0000259" key="1">
    <source>
        <dbReference type="PROSITE" id="PS50943"/>
    </source>
</evidence>
<dbReference type="SUPFAM" id="SSF47413">
    <property type="entry name" value="lambda repressor-like DNA-binding domains"/>
    <property type="match status" value="1"/>
</dbReference>
<dbReference type="InterPro" id="IPR001387">
    <property type="entry name" value="Cro/C1-type_HTH"/>
</dbReference>
<evidence type="ECO:0000313" key="2">
    <source>
        <dbReference type="EMBL" id="SUP80381.1"/>
    </source>
</evidence>
<dbReference type="EMBL" id="UHJC01000001">
    <property type="protein sequence ID" value="SUP80381.1"/>
    <property type="molecule type" value="Genomic_DNA"/>
</dbReference>
<accession>A0A380Q3Q6</accession>
<proteinExistence type="predicted"/>
<name>A0A380Q3Q6_YERPU</name>
<dbReference type="InterPro" id="IPR010982">
    <property type="entry name" value="Lambda_DNA-bd_dom_sf"/>
</dbReference>
<sequence length="227" mass="25509">MRINIGNKKLHVKLFAVFYTQLSDDNYRGGVILITMTCREKTIDDEKKPHQFISMPGINRFGERLKLIMGNESNRSFARKCNLSDSVIGNYVAGKTYPSLDKIEVLAIAGGCSAEWLAVGEEKTAISNINTTREAFTDECEKMWASIFERMTQQEREAVIDKVFRYGITSLLAPYSSGQLVSPDSSAEELEARLLALPNERIQEILSHVAEKLKSLPSQRLDDQKVG</sequence>
<evidence type="ECO:0000313" key="3">
    <source>
        <dbReference type="Proteomes" id="UP000255087"/>
    </source>
</evidence>
<organism evidence="2 3">
    <name type="scientific">Yersinia pseudotuberculosis</name>
    <dbReference type="NCBI Taxonomy" id="633"/>
    <lineage>
        <taxon>Bacteria</taxon>
        <taxon>Pseudomonadati</taxon>
        <taxon>Pseudomonadota</taxon>
        <taxon>Gammaproteobacteria</taxon>
        <taxon>Enterobacterales</taxon>
        <taxon>Yersiniaceae</taxon>
        <taxon>Yersinia</taxon>
    </lineage>
</organism>
<protein>
    <recommendedName>
        <fullName evidence="1">HTH cro/C1-type domain-containing protein</fullName>
    </recommendedName>
</protein>
<dbReference type="PROSITE" id="PS50943">
    <property type="entry name" value="HTH_CROC1"/>
    <property type="match status" value="1"/>
</dbReference>
<dbReference type="GO" id="GO:0003677">
    <property type="term" value="F:DNA binding"/>
    <property type="evidence" value="ECO:0007669"/>
    <property type="project" value="InterPro"/>
</dbReference>
<gene>
    <name evidence="2" type="ORF">NCTC8580_00432</name>
</gene>
<dbReference type="Pfam" id="PF01381">
    <property type="entry name" value="HTH_3"/>
    <property type="match status" value="1"/>
</dbReference>
<dbReference type="RefSeq" id="WP_115114948.1">
    <property type="nucleotide sequence ID" value="NZ_UHJC01000001.1"/>
</dbReference>
<reference evidence="2 3" key="1">
    <citation type="submission" date="2018-06" db="EMBL/GenBank/DDBJ databases">
        <authorList>
            <consortium name="Pathogen Informatics"/>
            <person name="Doyle S."/>
        </authorList>
    </citation>
    <scope>NUCLEOTIDE SEQUENCE [LARGE SCALE GENOMIC DNA]</scope>
    <source>
        <strain evidence="2 3">NCTC8580</strain>
    </source>
</reference>
<dbReference type="CDD" id="cd00093">
    <property type="entry name" value="HTH_XRE"/>
    <property type="match status" value="1"/>
</dbReference>
<dbReference type="Gene3D" id="1.10.260.40">
    <property type="entry name" value="lambda repressor-like DNA-binding domains"/>
    <property type="match status" value="1"/>
</dbReference>
<dbReference type="Proteomes" id="UP000255087">
    <property type="component" value="Unassembled WGS sequence"/>
</dbReference>
<feature type="domain" description="HTH cro/C1-type" evidence="1">
    <location>
        <begin position="77"/>
        <end position="117"/>
    </location>
</feature>